<evidence type="ECO:0000313" key="1">
    <source>
        <dbReference type="EMBL" id="SHI74400.1"/>
    </source>
</evidence>
<reference evidence="1 2" key="1">
    <citation type="submission" date="2016-11" db="EMBL/GenBank/DDBJ databases">
        <authorList>
            <person name="Varghese N."/>
            <person name="Submissions S."/>
        </authorList>
    </citation>
    <scope>NUCLEOTIDE SEQUENCE [LARGE SCALE GENOMIC DNA]</scope>
    <source>
        <strain evidence="1 2">DSM 17919</strain>
    </source>
</reference>
<dbReference type="AlphaFoldDB" id="A0A8G2C822"/>
<gene>
    <name evidence="1" type="ORF">SAMN05660830_00846</name>
</gene>
<comment type="caution">
    <text evidence="1">The sequence shown here is derived from an EMBL/GenBank/DDBJ whole genome shotgun (WGS) entry which is preliminary data.</text>
</comment>
<name>A0A8G2C822_9BACT</name>
<organism evidence="1 2">
    <name type="scientific">Halodesulfovibrio aestuarii</name>
    <dbReference type="NCBI Taxonomy" id="126333"/>
    <lineage>
        <taxon>Bacteria</taxon>
        <taxon>Pseudomonadati</taxon>
        <taxon>Thermodesulfobacteriota</taxon>
        <taxon>Desulfovibrionia</taxon>
        <taxon>Desulfovibrionales</taxon>
        <taxon>Desulfovibrionaceae</taxon>
        <taxon>Halodesulfovibrio</taxon>
    </lineage>
</organism>
<accession>A0A8G2C822</accession>
<dbReference type="EMBL" id="FQZR01000002">
    <property type="protein sequence ID" value="SHI74400.1"/>
    <property type="molecule type" value="Genomic_DNA"/>
</dbReference>
<protein>
    <submittedName>
        <fullName evidence="1">Uncharacterized protein</fullName>
    </submittedName>
</protein>
<dbReference type="Proteomes" id="UP000184001">
    <property type="component" value="Unassembled WGS sequence"/>
</dbReference>
<proteinExistence type="predicted"/>
<evidence type="ECO:0000313" key="2">
    <source>
        <dbReference type="Proteomes" id="UP000184001"/>
    </source>
</evidence>
<sequence length="68" mass="8317">MRYYKSIWHRIEMFFCDLLPEKFWYWWAFIGKHKTVTVLSTIAIFLGIFCYDIGKEVISTLLIDYIKN</sequence>